<proteinExistence type="predicted"/>
<sequence>MPLPHPPALQQPVRSLRTKTETSNRELLLDEEIHQTVNSDSEGRGVVDSSQVALLCDDCDVATPGTSGTSGSSPPAMSMRGGSTPPANEQPCIAAGLQSGSGWTPSDAAAQQALGLARDSIPPMARGTSGAASDPSGSQADPRGTQDPLDSELEGPVSSSREWGGTTVRSMRTTSSRLGPGRGPGSGPGGGRGRASGKDDIGAPGSPSLRFLAPERTRSCLEPAAVLLDKEPSTGTEEAAVASEGLAGGGAVVAAALVEEELAAARLTAAESQAQAQAQEMEACLPELDVIGPEPGQAALRQQIHGGKVLGASPDVGMSGAARSSSNEYPTSHSSWVDTATLWTAVQRNGEEAQRRMRANGECQEPSCMSPYARWRASMHRGVQRFRTQMVVWGRVAARDPSTVAVPLFLLCLMLAFGLWGVFSVGYAIQDQRKQAAMNGAVDFSKTLTSHISATMAPATTFKTIIEMDPTWDAVNATFHAKAPGLVQKGRESDAIITIVLAPMGIVRAIVPPDLPAWQQVYNLDLLQNLTWRTDAIRAVKLYEQGMVMTGPTTLRAGMMGIVTRYPVFIDGAGPDEMFGLPGPKYWDCPPCFVPATPSKPSKQFWGFSQLNVDWEILTRNVTRMYDLCERDSLHFNMTYILPTNNSNVSIGSCGHMRNGPPISVEILVMNNRWVLSVTDSRGWTPNWLPLVVTVVVLASLWIALTLAIILINRREHMWLLQAMLPDKVIAALRRGEDYAEAFECVTVLFSDIVSYTTIASSMEPIKVVRLLNEMYSAFDTLVDQYECYKVETIGDAFMAVCGTQGEDPVAAAVRVARLAQAMVERTRVLVSADGQKIQIRIGLHSGPVVGAVVGFKMPHFCLCGDTVNTASRMETTSQPMRVHISESTASLLATAVTAGEAFFQTMTRGPIEVKGKGTMTTYWLLPNAAQSPAGHGATSATLGFTETGERGPVDPNLAAGALGSNGCTRKRENGAVQTLFAAADTPEEESRRAGQRANTIEAVQASRSAAAGALVASQMQAATAAAYAAGVAAANSHAPSALLPSPLTAGTHVFGAGALAQARSRPNSTTGAHSGVNGGMQGHSGLLSFLRFSRGPQSPFTTRGAGPSHLQGQPSLPTNPSSVQLAAGDSFNDLPGEAVNAVNVATGGTSGAGSADRSTAGRRAASGHTLPQMSYTVSMDQAPSLNIRAVLPSPSVGLPTPMAAGGALSPAGSSPLPPGTMAALARGAGGDRASRRQHQRSSVDLRLFQPASGRKLQAP</sequence>
<evidence type="ECO:0000259" key="10">
    <source>
        <dbReference type="PROSITE" id="PS50125"/>
    </source>
</evidence>
<keyword evidence="5 9" id="KW-0472">Membrane</keyword>
<dbReference type="PROSITE" id="PS50839">
    <property type="entry name" value="CHASE"/>
    <property type="match status" value="1"/>
</dbReference>
<feature type="compositionally biased region" description="Gly residues" evidence="8">
    <location>
        <begin position="180"/>
        <end position="194"/>
    </location>
</feature>
<feature type="region of interest" description="Disordered" evidence="8">
    <location>
        <begin position="59"/>
        <end position="210"/>
    </location>
</feature>
<dbReference type="SUPFAM" id="SSF55073">
    <property type="entry name" value="Nucleotide cyclase"/>
    <property type="match status" value="1"/>
</dbReference>
<evidence type="ECO:0000256" key="1">
    <source>
        <dbReference type="ARBA" id="ARBA00004370"/>
    </source>
</evidence>
<keyword evidence="2 9" id="KW-0812">Transmembrane</keyword>
<keyword evidence="13" id="KW-1185">Reference proteome</keyword>
<dbReference type="PANTHER" id="PTHR11920">
    <property type="entry name" value="GUANYLYL CYCLASE"/>
    <property type="match status" value="1"/>
</dbReference>
<evidence type="ECO:0000259" key="11">
    <source>
        <dbReference type="PROSITE" id="PS50839"/>
    </source>
</evidence>
<dbReference type="InterPro" id="IPR006189">
    <property type="entry name" value="CHASE_dom"/>
</dbReference>
<dbReference type="FunFam" id="3.30.70.1230:FF:000059">
    <property type="entry name" value="Guanylate cyclase"/>
    <property type="match status" value="1"/>
</dbReference>
<feature type="domain" description="Guanylate cyclase" evidence="10">
    <location>
        <begin position="747"/>
        <end position="875"/>
    </location>
</feature>
<feature type="compositionally biased region" description="Low complexity" evidence="8">
    <location>
        <begin position="1153"/>
        <end position="1168"/>
    </location>
</feature>
<evidence type="ECO:0000256" key="5">
    <source>
        <dbReference type="ARBA" id="ARBA00023136"/>
    </source>
</evidence>
<dbReference type="GO" id="GO:0005886">
    <property type="term" value="C:plasma membrane"/>
    <property type="evidence" value="ECO:0007669"/>
    <property type="project" value="TreeGrafter"/>
</dbReference>
<evidence type="ECO:0000256" key="7">
    <source>
        <dbReference type="SAM" id="Coils"/>
    </source>
</evidence>
<feature type="region of interest" description="Disordered" evidence="8">
    <location>
        <begin position="1062"/>
        <end position="1081"/>
    </location>
</feature>
<keyword evidence="7" id="KW-0175">Coiled coil</keyword>
<dbReference type="AlphaFoldDB" id="A0A836BYW1"/>
<dbReference type="OrthoDB" id="537944at2759"/>
<dbReference type="PROSITE" id="PS50125">
    <property type="entry name" value="GUANYLATE_CYCLASE_2"/>
    <property type="match status" value="1"/>
</dbReference>
<protein>
    <recommendedName>
        <fullName evidence="14">Guanylate cyclase domain-containing protein</fullName>
    </recommendedName>
</protein>
<keyword evidence="6" id="KW-0456">Lyase</keyword>
<evidence type="ECO:0000256" key="3">
    <source>
        <dbReference type="ARBA" id="ARBA00022741"/>
    </source>
</evidence>
<feature type="transmembrane region" description="Helical" evidence="9">
    <location>
        <begin position="688"/>
        <end position="712"/>
    </location>
</feature>
<feature type="coiled-coil region" evidence="7">
    <location>
        <begin position="255"/>
        <end position="282"/>
    </location>
</feature>
<evidence type="ECO:0000313" key="12">
    <source>
        <dbReference type="EMBL" id="KAG2492733.1"/>
    </source>
</evidence>
<gene>
    <name evidence="12" type="ORF">HYH03_008899</name>
</gene>
<keyword evidence="3" id="KW-0547">Nucleotide-binding</keyword>
<feature type="compositionally biased region" description="Low complexity" evidence="8">
    <location>
        <begin position="166"/>
        <end position="179"/>
    </location>
</feature>
<dbReference type="GO" id="GO:0007168">
    <property type="term" value="P:receptor guanylyl cyclase signaling pathway"/>
    <property type="evidence" value="ECO:0007669"/>
    <property type="project" value="TreeGrafter"/>
</dbReference>
<dbReference type="CDD" id="cd07302">
    <property type="entry name" value="CHD"/>
    <property type="match status" value="1"/>
</dbReference>
<dbReference type="InterPro" id="IPR001054">
    <property type="entry name" value="A/G_cyclase"/>
</dbReference>
<feature type="compositionally biased region" description="Low complexity" evidence="8">
    <location>
        <begin position="63"/>
        <end position="75"/>
    </location>
</feature>
<name>A0A836BYW1_9CHLO</name>
<feature type="region of interest" description="Disordered" evidence="8">
    <location>
        <begin position="1092"/>
        <end position="1132"/>
    </location>
</feature>
<dbReference type="SMART" id="SM00044">
    <property type="entry name" value="CYCc"/>
    <property type="match status" value="1"/>
</dbReference>
<feature type="domain" description="CHASE" evidence="11">
    <location>
        <begin position="512"/>
        <end position="608"/>
    </location>
</feature>
<dbReference type="GO" id="GO:0004383">
    <property type="term" value="F:guanylate cyclase activity"/>
    <property type="evidence" value="ECO:0007669"/>
    <property type="project" value="TreeGrafter"/>
</dbReference>
<evidence type="ECO:0000256" key="6">
    <source>
        <dbReference type="ARBA" id="ARBA00023239"/>
    </source>
</evidence>
<dbReference type="GO" id="GO:0000166">
    <property type="term" value="F:nucleotide binding"/>
    <property type="evidence" value="ECO:0007669"/>
    <property type="project" value="UniProtKB-KW"/>
</dbReference>
<evidence type="ECO:0000256" key="4">
    <source>
        <dbReference type="ARBA" id="ARBA00022989"/>
    </source>
</evidence>
<organism evidence="12 13">
    <name type="scientific">Edaphochlamys debaryana</name>
    <dbReference type="NCBI Taxonomy" id="47281"/>
    <lineage>
        <taxon>Eukaryota</taxon>
        <taxon>Viridiplantae</taxon>
        <taxon>Chlorophyta</taxon>
        <taxon>core chlorophytes</taxon>
        <taxon>Chlorophyceae</taxon>
        <taxon>CS clade</taxon>
        <taxon>Chlamydomonadales</taxon>
        <taxon>Chlamydomonadales incertae sedis</taxon>
        <taxon>Edaphochlamys</taxon>
    </lineage>
</organism>
<evidence type="ECO:0000256" key="8">
    <source>
        <dbReference type="SAM" id="MobiDB-lite"/>
    </source>
</evidence>
<dbReference type="GO" id="GO:0035556">
    <property type="term" value="P:intracellular signal transduction"/>
    <property type="evidence" value="ECO:0007669"/>
    <property type="project" value="InterPro"/>
</dbReference>
<feature type="region of interest" description="Disordered" evidence="8">
    <location>
        <begin position="1146"/>
        <end position="1172"/>
    </location>
</feature>
<dbReference type="EMBL" id="JAEHOE010000042">
    <property type="protein sequence ID" value="KAG2492733.1"/>
    <property type="molecule type" value="Genomic_DNA"/>
</dbReference>
<dbReference type="PANTHER" id="PTHR11920:SF335">
    <property type="entry name" value="GUANYLATE CYCLASE"/>
    <property type="match status" value="1"/>
</dbReference>
<evidence type="ECO:0008006" key="14">
    <source>
        <dbReference type="Google" id="ProtNLM"/>
    </source>
</evidence>
<comment type="subcellular location">
    <subcellularLocation>
        <location evidence="1">Membrane</location>
    </subcellularLocation>
</comment>
<evidence type="ECO:0000313" key="13">
    <source>
        <dbReference type="Proteomes" id="UP000612055"/>
    </source>
</evidence>
<feature type="compositionally biased region" description="Polar residues" evidence="8">
    <location>
        <begin position="1111"/>
        <end position="1125"/>
    </location>
</feature>
<reference evidence="12" key="1">
    <citation type="journal article" date="2020" name="bioRxiv">
        <title>Comparative genomics of Chlamydomonas.</title>
        <authorList>
            <person name="Craig R.J."/>
            <person name="Hasan A.R."/>
            <person name="Ness R.W."/>
            <person name="Keightley P.D."/>
        </authorList>
    </citation>
    <scope>NUCLEOTIDE SEQUENCE</scope>
    <source>
        <strain evidence="12">CCAP 11/70</strain>
    </source>
</reference>
<feature type="region of interest" description="Disordered" evidence="8">
    <location>
        <begin position="1208"/>
        <end position="1260"/>
    </location>
</feature>
<evidence type="ECO:0000256" key="2">
    <source>
        <dbReference type="ARBA" id="ARBA00022692"/>
    </source>
</evidence>
<dbReference type="Pfam" id="PF00211">
    <property type="entry name" value="Guanylate_cyc"/>
    <property type="match status" value="1"/>
</dbReference>
<feature type="transmembrane region" description="Helical" evidence="9">
    <location>
        <begin position="408"/>
        <end position="429"/>
    </location>
</feature>
<dbReference type="InterPro" id="IPR050401">
    <property type="entry name" value="Cyclic_nucleotide_synthase"/>
</dbReference>
<accession>A0A836BYW1</accession>
<dbReference type="InterPro" id="IPR029787">
    <property type="entry name" value="Nucleotide_cyclase"/>
</dbReference>
<evidence type="ECO:0000256" key="9">
    <source>
        <dbReference type="SAM" id="Phobius"/>
    </source>
</evidence>
<dbReference type="Proteomes" id="UP000612055">
    <property type="component" value="Unassembled WGS sequence"/>
</dbReference>
<comment type="caution">
    <text evidence="12">The sequence shown here is derived from an EMBL/GenBank/DDBJ whole genome shotgun (WGS) entry which is preliminary data.</text>
</comment>
<dbReference type="GO" id="GO:0004016">
    <property type="term" value="F:adenylate cyclase activity"/>
    <property type="evidence" value="ECO:0007669"/>
    <property type="project" value="TreeGrafter"/>
</dbReference>
<feature type="region of interest" description="Disordered" evidence="8">
    <location>
        <begin position="1"/>
        <end position="24"/>
    </location>
</feature>
<dbReference type="Gene3D" id="3.30.70.1230">
    <property type="entry name" value="Nucleotide cyclase"/>
    <property type="match status" value="1"/>
</dbReference>
<keyword evidence="4 9" id="KW-1133">Transmembrane helix</keyword>
<dbReference type="GO" id="GO:0001653">
    <property type="term" value="F:peptide receptor activity"/>
    <property type="evidence" value="ECO:0007669"/>
    <property type="project" value="TreeGrafter"/>
</dbReference>